<feature type="non-terminal residue" evidence="1">
    <location>
        <position position="1"/>
    </location>
</feature>
<keyword evidence="2" id="KW-1185">Reference proteome</keyword>
<organism evidence="1 2">
    <name type="scientific">Batillaria attramentaria</name>
    <dbReference type="NCBI Taxonomy" id="370345"/>
    <lineage>
        <taxon>Eukaryota</taxon>
        <taxon>Metazoa</taxon>
        <taxon>Spiralia</taxon>
        <taxon>Lophotrochozoa</taxon>
        <taxon>Mollusca</taxon>
        <taxon>Gastropoda</taxon>
        <taxon>Caenogastropoda</taxon>
        <taxon>Sorbeoconcha</taxon>
        <taxon>Cerithioidea</taxon>
        <taxon>Batillariidae</taxon>
        <taxon>Batillaria</taxon>
    </lineage>
</organism>
<comment type="caution">
    <text evidence="1">The sequence shown here is derived from an EMBL/GenBank/DDBJ whole genome shotgun (WGS) entry which is preliminary data.</text>
</comment>
<sequence length="117" mass="13203">HVSHVSRAVEYCQSLASRFVFSSLIGPRSQRERTIFAFQNGRAVERFFRLNRAQGAAQKRFTRLGMAGEMPSLVFSCTHQTEMAIILNVSKELELGLRLFCNIARRGLLRDSVMPAG</sequence>
<accession>A0ABD0LY96</accession>
<name>A0ABD0LY96_9CAEN</name>
<gene>
    <name evidence="1" type="ORF">BaRGS_00004327</name>
</gene>
<dbReference type="Proteomes" id="UP001519460">
    <property type="component" value="Unassembled WGS sequence"/>
</dbReference>
<evidence type="ECO:0000313" key="1">
    <source>
        <dbReference type="EMBL" id="KAK7504461.1"/>
    </source>
</evidence>
<dbReference type="EMBL" id="JACVVK020000015">
    <property type="protein sequence ID" value="KAK7504461.1"/>
    <property type="molecule type" value="Genomic_DNA"/>
</dbReference>
<protein>
    <submittedName>
        <fullName evidence="1">Uncharacterized protein</fullName>
    </submittedName>
</protein>
<reference evidence="1 2" key="1">
    <citation type="journal article" date="2023" name="Sci. Data">
        <title>Genome assembly of the Korean intertidal mud-creeper Batillaria attramentaria.</title>
        <authorList>
            <person name="Patra A.K."/>
            <person name="Ho P.T."/>
            <person name="Jun S."/>
            <person name="Lee S.J."/>
            <person name="Kim Y."/>
            <person name="Won Y.J."/>
        </authorList>
    </citation>
    <scope>NUCLEOTIDE SEQUENCE [LARGE SCALE GENOMIC DNA]</scope>
    <source>
        <strain evidence="1">Wonlab-2016</strain>
    </source>
</reference>
<evidence type="ECO:0000313" key="2">
    <source>
        <dbReference type="Proteomes" id="UP001519460"/>
    </source>
</evidence>
<proteinExistence type="predicted"/>
<dbReference type="AlphaFoldDB" id="A0ABD0LY96"/>